<sequence length="117" mass="12852">MTYQQSCPKEVRSVHKVDGSIFEKTSNAGCNFKVARPVFLPLSIFQIPFRGDHTQSIHHLSAIPSLQSDPSRGMRGVDVGDGPGEDGDGPYPIPFDLAHQSEFWSSLSIPCTNPRLN</sequence>
<dbReference type="Proteomes" id="UP001281761">
    <property type="component" value="Unassembled WGS sequence"/>
</dbReference>
<organism evidence="2 3">
    <name type="scientific">Blattamonas nauphoetae</name>
    <dbReference type="NCBI Taxonomy" id="2049346"/>
    <lineage>
        <taxon>Eukaryota</taxon>
        <taxon>Metamonada</taxon>
        <taxon>Preaxostyla</taxon>
        <taxon>Oxymonadida</taxon>
        <taxon>Blattamonas</taxon>
    </lineage>
</organism>
<evidence type="ECO:0000313" key="3">
    <source>
        <dbReference type="Proteomes" id="UP001281761"/>
    </source>
</evidence>
<accession>A0ABQ9XW24</accession>
<proteinExistence type="predicted"/>
<evidence type="ECO:0000256" key="1">
    <source>
        <dbReference type="SAM" id="MobiDB-lite"/>
    </source>
</evidence>
<gene>
    <name evidence="2" type="ORF">BLNAU_9370</name>
</gene>
<name>A0ABQ9XW24_9EUKA</name>
<dbReference type="EMBL" id="JARBJD010000064">
    <property type="protein sequence ID" value="KAK2955680.1"/>
    <property type="molecule type" value="Genomic_DNA"/>
</dbReference>
<evidence type="ECO:0000313" key="2">
    <source>
        <dbReference type="EMBL" id="KAK2955680.1"/>
    </source>
</evidence>
<feature type="region of interest" description="Disordered" evidence="1">
    <location>
        <begin position="60"/>
        <end position="93"/>
    </location>
</feature>
<reference evidence="2 3" key="1">
    <citation type="journal article" date="2022" name="bioRxiv">
        <title>Genomics of Preaxostyla Flagellates Illuminates Evolutionary Transitions and the Path Towards Mitochondrial Loss.</title>
        <authorList>
            <person name="Novak L.V.F."/>
            <person name="Treitli S.C."/>
            <person name="Pyrih J."/>
            <person name="Halakuc P."/>
            <person name="Pipaliya S.V."/>
            <person name="Vacek V."/>
            <person name="Brzon O."/>
            <person name="Soukal P."/>
            <person name="Eme L."/>
            <person name="Dacks J.B."/>
            <person name="Karnkowska A."/>
            <person name="Elias M."/>
            <person name="Hampl V."/>
        </authorList>
    </citation>
    <scope>NUCLEOTIDE SEQUENCE [LARGE SCALE GENOMIC DNA]</scope>
    <source>
        <strain evidence="2">NAU3</strain>
        <tissue evidence="2">Gut</tissue>
    </source>
</reference>
<comment type="caution">
    <text evidence="2">The sequence shown here is derived from an EMBL/GenBank/DDBJ whole genome shotgun (WGS) entry which is preliminary data.</text>
</comment>
<keyword evidence="3" id="KW-1185">Reference proteome</keyword>
<protein>
    <submittedName>
        <fullName evidence="2">Uncharacterized protein</fullName>
    </submittedName>
</protein>